<dbReference type="InterPro" id="IPR043128">
    <property type="entry name" value="Rev_trsase/Diguanyl_cyclase"/>
</dbReference>
<feature type="compositionally biased region" description="Basic and acidic residues" evidence="2">
    <location>
        <begin position="157"/>
        <end position="166"/>
    </location>
</feature>
<dbReference type="Pfam" id="PF03732">
    <property type="entry name" value="Retrotrans_gag"/>
    <property type="match status" value="1"/>
</dbReference>
<dbReference type="InterPro" id="IPR000477">
    <property type="entry name" value="RT_dom"/>
</dbReference>
<dbReference type="Proteomes" id="UP001151760">
    <property type="component" value="Unassembled WGS sequence"/>
</dbReference>
<dbReference type="InterPro" id="IPR036875">
    <property type="entry name" value="Znf_CCHC_sf"/>
</dbReference>
<evidence type="ECO:0000256" key="1">
    <source>
        <dbReference type="PROSITE-ProRule" id="PRU00047"/>
    </source>
</evidence>
<dbReference type="Pfam" id="PF24626">
    <property type="entry name" value="SH3_Tf2-1"/>
    <property type="match status" value="1"/>
</dbReference>
<feature type="compositionally biased region" description="Basic residues" evidence="2">
    <location>
        <begin position="217"/>
        <end position="231"/>
    </location>
</feature>
<feature type="region of interest" description="Disordered" evidence="2">
    <location>
        <begin position="419"/>
        <end position="439"/>
    </location>
</feature>
<keyword evidence="4" id="KW-0695">RNA-directed DNA polymerase</keyword>
<evidence type="ECO:0000313" key="5">
    <source>
        <dbReference type="Proteomes" id="UP001151760"/>
    </source>
</evidence>
<dbReference type="Pfam" id="PF00098">
    <property type="entry name" value="zf-CCHC"/>
    <property type="match status" value="1"/>
</dbReference>
<feature type="region of interest" description="Disordered" evidence="2">
    <location>
        <begin position="217"/>
        <end position="239"/>
    </location>
</feature>
<dbReference type="SMART" id="SM00343">
    <property type="entry name" value="ZnF_C2HC"/>
    <property type="match status" value="1"/>
</dbReference>
<keyword evidence="1" id="KW-0862">Zinc</keyword>
<dbReference type="PANTHER" id="PTHR35046">
    <property type="entry name" value="ZINC KNUCKLE (CCHC-TYPE) FAMILY PROTEIN"/>
    <property type="match status" value="1"/>
</dbReference>
<keyword evidence="5" id="KW-1185">Reference proteome</keyword>
<organism evidence="4 5">
    <name type="scientific">Tanacetum coccineum</name>
    <dbReference type="NCBI Taxonomy" id="301880"/>
    <lineage>
        <taxon>Eukaryota</taxon>
        <taxon>Viridiplantae</taxon>
        <taxon>Streptophyta</taxon>
        <taxon>Embryophyta</taxon>
        <taxon>Tracheophyta</taxon>
        <taxon>Spermatophyta</taxon>
        <taxon>Magnoliopsida</taxon>
        <taxon>eudicotyledons</taxon>
        <taxon>Gunneridae</taxon>
        <taxon>Pentapetalae</taxon>
        <taxon>asterids</taxon>
        <taxon>campanulids</taxon>
        <taxon>Asterales</taxon>
        <taxon>Asteraceae</taxon>
        <taxon>Asteroideae</taxon>
        <taxon>Anthemideae</taxon>
        <taxon>Anthemidinae</taxon>
        <taxon>Tanacetum</taxon>
    </lineage>
</organism>
<dbReference type="PANTHER" id="PTHR35046:SF23">
    <property type="entry name" value="NUCLEOTIDYLTRANSFERASE, RIBONUCLEASE H"/>
    <property type="match status" value="1"/>
</dbReference>
<dbReference type="InterPro" id="IPR056924">
    <property type="entry name" value="SH3_Tf2-1"/>
</dbReference>
<dbReference type="CDD" id="cd01647">
    <property type="entry name" value="RT_LTR"/>
    <property type="match status" value="1"/>
</dbReference>
<reference evidence="4" key="1">
    <citation type="journal article" date="2022" name="Int. J. Mol. Sci.">
        <title>Draft Genome of Tanacetum Coccineum: Genomic Comparison of Closely Related Tanacetum-Family Plants.</title>
        <authorList>
            <person name="Yamashiro T."/>
            <person name="Shiraishi A."/>
            <person name="Nakayama K."/>
            <person name="Satake H."/>
        </authorList>
    </citation>
    <scope>NUCLEOTIDE SEQUENCE</scope>
</reference>
<dbReference type="InterPro" id="IPR021109">
    <property type="entry name" value="Peptidase_aspartic_dom_sf"/>
</dbReference>
<evidence type="ECO:0000313" key="4">
    <source>
        <dbReference type="EMBL" id="GJT58336.1"/>
    </source>
</evidence>
<dbReference type="InterPro" id="IPR005162">
    <property type="entry name" value="Retrotrans_gag_dom"/>
</dbReference>
<dbReference type="CDD" id="cd00303">
    <property type="entry name" value="retropepsin_like"/>
    <property type="match status" value="1"/>
</dbReference>
<dbReference type="Gene3D" id="3.10.10.10">
    <property type="entry name" value="HIV Type 1 Reverse Transcriptase, subunit A, domain 1"/>
    <property type="match status" value="1"/>
</dbReference>
<gene>
    <name evidence="4" type="ORF">Tco_0993390</name>
</gene>
<feature type="region of interest" description="Disordered" evidence="2">
    <location>
        <begin position="122"/>
        <end position="166"/>
    </location>
</feature>
<proteinExistence type="predicted"/>
<feature type="compositionally biased region" description="Polar residues" evidence="2">
    <location>
        <begin position="419"/>
        <end position="433"/>
    </location>
</feature>
<feature type="domain" description="CCHC-type" evidence="3">
    <location>
        <begin position="461"/>
        <end position="477"/>
    </location>
</feature>
<keyword evidence="4" id="KW-0808">Transferase</keyword>
<dbReference type="InterPro" id="IPR043502">
    <property type="entry name" value="DNA/RNA_pol_sf"/>
</dbReference>
<sequence>MEFPRFMGDDVSDCENNCIMSFLSDMGEDETHFVDLFIEGLRLGIRSVVRRCNPKILWSAYCLAKWEESRETFDNDNDSAVLDEVFKAELIEVKNGIVEDVVVETIKESVEVEVENEVIDDEHDTDQGGNFQSTGNLKMSGNEDHHRQGRRFAARGNRHDERDPRDVEIERLRQRVRELEINPFDRYERQYEDTSTDSTVEEYENEGSEFENIFHQRHPRQRAPLQRHRRPSPAPPKTDLIRSLGIRTEIPEFEGRLCPDDFLDWLRTVDRIFDLRDTPDHIKVKLVAIRLKKSASLWWDHVQNQRYRKGKHRVESWDKMKRLMEKKFLPVTHKQDSYLEFHNLKQQTLTVEEFISEFERVRMRCGVEENEEQTIARFLGGLRTDISDVVYLQQYYSFHDVCRLALKVEKQLLAKQKTTTRFGSSSRAPQSATGPVRVGPIKAEPPALIGVSPTPTTSSLRCFKCQGIGHLKRDCPNKQVLTLIDEVDPLYDTEDEAETEVVYPDRGELLVTRRLLNTAVLDQDDDTTWLRTNIFRTQCTAKGKVCTVIIDGGSCENMVSTTMVEKLGLPIQNHPDPYQLTWLKKGNLVKVTHRCLVHFSIGNKYTDELWCEVIPMDACHILLGRPWLYDRRVKHDGYRNTYTFKKDGVNITLAPLNPKDAPPDRVLISKTDFVGLVKVSPPSVVFGLLMIEENPVTTAAPLSMVPLLNEFQDVFPEEIPAGLLVIRKIQHCIDFLPGASIPNKPAYRMNPKEFAELHRQVTELLEKGLIRESMSPCAVPALLVPKPGGTFRMCIDSRAVNKITIKYRFPIPRFDDLLDHLHGASVFSKIDLRSGYHQIRMRPGDERARQIKELHAQVREQIIKHNLQYQTRANKHRKQVLFEEGGLVWIHLRHARFPQGRFGKLNPRADGPFRILKKINDNAYKVELPGHYGVSSTFNVADLSPYTPDADFDDDSGSSRGIEINKSGLEKLTRNGVNNMEGQVSVGDLRKYEVGLISVKDSLLLESHEFSYCLDISLFSHEYVHMVKTIGKKVVIFFNGNIDLMGAYIGISNVELMVSWMNPTLTRMAELLHQIINHEDKLSGKGEEEEEERLEADTKVVPELVHNEIVDTELVPELMHTEVGIKLAGDISISGNSFKQRAGGNVQGVKDTFMGLAVACFGANVYAPQTLFDNGFKISTLEETKMGVDYLENYVRNYTKLDDDSEEDEEENKWEEEQVRDETRRHVASIICVQLMFCRLIKIGLDVCVDLTGSSPLTQTGMVDFVPGWAVIYDAHRKCEANTVTLLKRIRKFSVAQDIGARVAVHIFNRISFTIAKGVGPQIMPYGDHICYTNFASSISCPKLLSLYALYSSCRSQWKFPFGGPAVNLYARKPSMIKPCVVDGSESGVVDGFGQLPVRQHTQRPCFRGYHRHLYWLFDIS</sequence>
<dbReference type="EMBL" id="BQNB010017010">
    <property type="protein sequence ID" value="GJT58336.1"/>
    <property type="molecule type" value="Genomic_DNA"/>
</dbReference>
<dbReference type="InterPro" id="IPR001878">
    <property type="entry name" value="Znf_CCHC"/>
</dbReference>
<keyword evidence="4" id="KW-0548">Nucleotidyltransferase</keyword>
<evidence type="ECO:0000256" key="2">
    <source>
        <dbReference type="SAM" id="MobiDB-lite"/>
    </source>
</evidence>
<keyword evidence="1" id="KW-0479">Metal-binding</keyword>
<name>A0ABQ5F4R8_9ASTR</name>
<dbReference type="Gene3D" id="4.10.60.10">
    <property type="entry name" value="Zinc finger, CCHC-type"/>
    <property type="match status" value="1"/>
</dbReference>
<protein>
    <submittedName>
        <fullName evidence="4">Reverse transcriptase domain-containing protein</fullName>
    </submittedName>
</protein>
<feature type="compositionally biased region" description="Polar residues" evidence="2">
    <location>
        <begin position="127"/>
        <end position="139"/>
    </location>
</feature>
<comment type="caution">
    <text evidence="4">The sequence shown here is derived from an EMBL/GenBank/DDBJ whole genome shotgun (WGS) entry which is preliminary data.</text>
</comment>
<dbReference type="Gene3D" id="2.40.70.10">
    <property type="entry name" value="Acid Proteases"/>
    <property type="match status" value="1"/>
</dbReference>
<dbReference type="GO" id="GO:0003964">
    <property type="term" value="F:RNA-directed DNA polymerase activity"/>
    <property type="evidence" value="ECO:0007669"/>
    <property type="project" value="UniProtKB-KW"/>
</dbReference>
<reference evidence="4" key="2">
    <citation type="submission" date="2022-01" db="EMBL/GenBank/DDBJ databases">
        <authorList>
            <person name="Yamashiro T."/>
            <person name="Shiraishi A."/>
            <person name="Satake H."/>
            <person name="Nakayama K."/>
        </authorList>
    </citation>
    <scope>NUCLEOTIDE SEQUENCE</scope>
</reference>
<dbReference type="SUPFAM" id="SSF56672">
    <property type="entry name" value="DNA/RNA polymerases"/>
    <property type="match status" value="1"/>
</dbReference>
<keyword evidence="1" id="KW-0863">Zinc-finger</keyword>
<dbReference type="Gene3D" id="3.30.70.270">
    <property type="match status" value="1"/>
</dbReference>
<dbReference type="SUPFAM" id="SSF57756">
    <property type="entry name" value="Retrovirus zinc finger-like domains"/>
    <property type="match status" value="1"/>
</dbReference>
<dbReference type="Pfam" id="PF00078">
    <property type="entry name" value="RVT_1"/>
    <property type="match status" value="1"/>
</dbReference>
<evidence type="ECO:0000259" key="3">
    <source>
        <dbReference type="PROSITE" id="PS50158"/>
    </source>
</evidence>
<accession>A0ABQ5F4R8</accession>
<dbReference type="PROSITE" id="PS50158">
    <property type="entry name" value="ZF_CCHC"/>
    <property type="match status" value="1"/>
</dbReference>